<comment type="pathway">
    <text evidence="1">Cofactor biosynthesis; adenosylcobalamin biosynthesis.</text>
</comment>
<keyword evidence="3" id="KW-0169">Cobalamin biosynthesis</keyword>
<evidence type="ECO:0000256" key="6">
    <source>
        <dbReference type="ARBA" id="ARBA00022691"/>
    </source>
</evidence>
<name>A0A0V8M5C5_9CHLR</name>
<dbReference type="GO" id="GO:0009236">
    <property type="term" value="P:cobalamin biosynthetic process"/>
    <property type="evidence" value="ECO:0007669"/>
    <property type="project" value="UniProtKB-UniPathway"/>
</dbReference>
<dbReference type="GO" id="GO:0046026">
    <property type="term" value="F:precorrin-4 C11-methyltransferase activity"/>
    <property type="evidence" value="ECO:0007669"/>
    <property type="project" value="InterPro"/>
</dbReference>
<protein>
    <submittedName>
        <fullName evidence="9">Cobalt-precorrin-4 C(11)-methyltransferase</fullName>
    </submittedName>
</protein>
<comment type="similarity">
    <text evidence="2 7">Belongs to the precorrin methyltransferase family.</text>
</comment>
<dbReference type="UniPathway" id="UPA00148"/>
<dbReference type="Pfam" id="PF00590">
    <property type="entry name" value="TP_methylase"/>
    <property type="match status" value="1"/>
</dbReference>
<dbReference type="Gene3D" id="3.40.1010.10">
    <property type="entry name" value="Cobalt-precorrin-4 Transmethylase, Domain 1"/>
    <property type="match status" value="1"/>
</dbReference>
<dbReference type="CDD" id="cd11641">
    <property type="entry name" value="Precorrin-4_C11-MT"/>
    <property type="match status" value="1"/>
</dbReference>
<reference evidence="9 10" key="1">
    <citation type="journal article" date="2015" name="Sci. Rep.">
        <title>A comparative genomics and reductive dehalogenase gene transcription study of two chloroethene-respiring bacteria, Dehalococcoides mccartyi strains MB and 11a.</title>
        <authorList>
            <person name="Low A."/>
            <person name="Shen Z."/>
            <person name="Cheng D."/>
            <person name="Rogers M.J."/>
            <person name="Lee P.K."/>
            <person name="He J."/>
        </authorList>
    </citation>
    <scope>NUCLEOTIDE SEQUENCE [LARGE SCALE GENOMIC DNA]</scope>
    <source>
        <strain evidence="9 10">MB</strain>
    </source>
</reference>
<evidence type="ECO:0000256" key="4">
    <source>
        <dbReference type="ARBA" id="ARBA00022603"/>
    </source>
</evidence>
<comment type="caution">
    <text evidence="9">The sequence shown here is derived from an EMBL/GenBank/DDBJ whole genome shotgun (WGS) entry which is preliminary data.</text>
</comment>
<evidence type="ECO:0000256" key="3">
    <source>
        <dbReference type="ARBA" id="ARBA00022573"/>
    </source>
</evidence>
<keyword evidence="6" id="KW-0949">S-adenosyl-L-methionine</keyword>
<evidence type="ECO:0000256" key="1">
    <source>
        <dbReference type="ARBA" id="ARBA00004953"/>
    </source>
</evidence>
<dbReference type="PANTHER" id="PTHR45790:SF4">
    <property type="entry name" value="COBALT-PRECORRIN-4 C(11)-METHYLTRANSFERASE"/>
    <property type="match status" value="1"/>
</dbReference>
<dbReference type="InterPro" id="IPR014777">
    <property type="entry name" value="4pyrrole_Mease_sub1"/>
</dbReference>
<dbReference type="GO" id="GO:0032259">
    <property type="term" value="P:methylation"/>
    <property type="evidence" value="ECO:0007669"/>
    <property type="project" value="UniProtKB-KW"/>
</dbReference>
<evidence type="ECO:0000313" key="9">
    <source>
        <dbReference type="EMBL" id="KSV18967.1"/>
    </source>
</evidence>
<evidence type="ECO:0000313" key="10">
    <source>
        <dbReference type="Proteomes" id="UP000053577"/>
    </source>
</evidence>
<organism evidence="9 10">
    <name type="scientific">Dehalococcoides mccartyi</name>
    <dbReference type="NCBI Taxonomy" id="61435"/>
    <lineage>
        <taxon>Bacteria</taxon>
        <taxon>Bacillati</taxon>
        <taxon>Chloroflexota</taxon>
        <taxon>Dehalococcoidia</taxon>
        <taxon>Dehalococcoidales</taxon>
        <taxon>Dehalococcoidaceae</taxon>
        <taxon>Dehalococcoides</taxon>
    </lineage>
</organism>
<dbReference type="InterPro" id="IPR003043">
    <property type="entry name" value="Uropor_MeTrfase_CS"/>
</dbReference>
<dbReference type="RefSeq" id="WP_058291967.1">
    <property type="nucleotide sequence ID" value="NZ_JGYD01000001.1"/>
</dbReference>
<dbReference type="InterPro" id="IPR000878">
    <property type="entry name" value="4pyrrol_Mease"/>
</dbReference>
<dbReference type="SUPFAM" id="SSF53790">
    <property type="entry name" value="Tetrapyrrole methylase"/>
    <property type="match status" value="1"/>
</dbReference>
<dbReference type="PROSITE" id="PS00839">
    <property type="entry name" value="SUMT_1"/>
    <property type="match status" value="1"/>
</dbReference>
<sequence length="251" mass="26967">MNKVMFIGAGPGDPELLTLKGKRCLEEADLIIQADSLVNPALLDFAGENARIVGSASLNLPEIIKLIEDGVKNGLKVVRLHSGDPSVYGAIQEQMAELDSLGIQYEIVPGVTSLFAAAAALQTELTPAEVSQSVIITRMAGRTPVPPQEALHLMASHQCSMGIYLSSALAEKVSAELIKGGYAPQTPVAVVYRASWPDQKIVRTSLENLASAMQEENLNRQALIIVGKCLGSKADMPKSRLYAQEFKHGYR</sequence>
<dbReference type="InterPro" id="IPR014776">
    <property type="entry name" value="4pyrrole_Mease_sub2"/>
</dbReference>
<dbReference type="InterPro" id="IPR050161">
    <property type="entry name" value="Siro_Cobalamin_biosynth"/>
</dbReference>
<dbReference type="InterPro" id="IPR006362">
    <property type="entry name" value="Cbl_synth_CobM/CibF"/>
</dbReference>
<dbReference type="Proteomes" id="UP000053577">
    <property type="component" value="Unassembled WGS sequence"/>
</dbReference>
<accession>A0A0V8M5C5</accession>
<dbReference type="AlphaFoldDB" id="A0A0V8M5C5"/>
<dbReference type="NCBIfam" id="TIGR01465">
    <property type="entry name" value="cobM_cbiF"/>
    <property type="match status" value="1"/>
</dbReference>
<dbReference type="PROSITE" id="PS00840">
    <property type="entry name" value="SUMT_2"/>
    <property type="match status" value="1"/>
</dbReference>
<evidence type="ECO:0000256" key="5">
    <source>
        <dbReference type="ARBA" id="ARBA00022679"/>
    </source>
</evidence>
<evidence type="ECO:0000256" key="7">
    <source>
        <dbReference type="RuleBase" id="RU003960"/>
    </source>
</evidence>
<evidence type="ECO:0000256" key="2">
    <source>
        <dbReference type="ARBA" id="ARBA00005879"/>
    </source>
</evidence>
<dbReference type="OrthoDB" id="9815856at2"/>
<dbReference type="PANTHER" id="PTHR45790">
    <property type="entry name" value="SIROHEME SYNTHASE-RELATED"/>
    <property type="match status" value="1"/>
</dbReference>
<dbReference type="InterPro" id="IPR035996">
    <property type="entry name" value="4pyrrol_Methylase_sf"/>
</dbReference>
<keyword evidence="5 7" id="KW-0808">Transferase</keyword>
<dbReference type="EMBL" id="JGYD01000001">
    <property type="protein sequence ID" value="KSV18967.1"/>
    <property type="molecule type" value="Genomic_DNA"/>
</dbReference>
<dbReference type="PATRIC" id="fig|61435.5.peg.83"/>
<keyword evidence="4 7" id="KW-0489">Methyltransferase</keyword>
<gene>
    <name evidence="9" type="primary">cbiF</name>
    <name evidence="9" type="ORF">DA01_00385</name>
</gene>
<proteinExistence type="inferred from homology"/>
<feature type="domain" description="Tetrapyrrole methylase" evidence="8">
    <location>
        <begin position="3"/>
        <end position="209"/>
    </location>
</feature>
<dbReference type="Gene3D" id="3.30.950.10">
    <property type="entry name" value="Methyltransferase, Cobalt-precorrin-4 Transmethylase, Domain 2"/>
    <property type="match status" value="1"/>
</dbReference>
<evidence type="ECO:0000259" key="8">
    <source>
        <dbReference type="Pfam" id="PF00590"/>
    </source>
</evidence>